<evidence type="ECO:0000259" key="3">
    <source>
        <dbReference type="Pfam" id="PF05089"/>
    </source>
</evidence>
<dbReference type="Pfam" id="PF12971">
    <property type="entry name" value="NAGLU_N"/>
    <property type="match status" value="1"/>
</dbReference>
<evidence type="ECO:0000256" key="1">
    <source>
        <dbReference type="ARBA" id="ARBA00022801"/>
    </source>
</evidence>
<organism evidence="6 7">
    <name type="scientific">Mythimna separata</name>
    <name type="common">Oriental armyworm</name>
    <name type="synonym">Pseudaletia separata</name>
    <dbReference type="NCBI Taxonomy" id="271217"/>
    <lineage>
        <taxon>Eukaryota</taxon>
        <taxon>Metazoa</taxon>
        <taxon>Ecdysozoa</taxon>
        <taxon>Arthropoda</taxon>
        <taxon>Hexapoda</taxon>
        <taxon>Insecta</taxon>
        <taxon>Pterygota</taxon>
        <taxon>Neoptera</taxon>
        <taxon>Endopterygota</taxon>
        <taxon>Lepidoptera</taxon>
        <taxon>Glossata</taxon>
        <taxon>Ditrysia</taxon>
        <taxon>Noctuoidea</taxon>
        <taxon>Noctuidae</taxon>
        <taxon>Noctuinae</taxon>
        <taxon>Hadenini</taxon>
        <taxon>Mythimna</taxon>
    </lineage>
</organism>
<feature type="domain" description="Alpha-N-acetylglucosaminidase N-terminal" evidence="4">
    <location>
        <begin position="50"/>
        <end position="117"/>
    </location>
</feature>
<evidence type="ECO:0000259" key="5">
    <source>
        <dbReference type="Pfam" id="PF12972"/>
    </source>
</evidence>
<dbReference type="InterPro" id="IPR024240">
    <property type="entry name" value="NAGLU_N"/>
</dbReference>
<dbReference type="Gene3D" id="3.30.379.10">
    <property type="entry name" value="Chitobiase/beta-hexosaminidase domain 2-like"/>
    <property type="match status" value="1"/>
</dbReference>
<sequence>MRRSIVSTLLLGALASAINLEYLDPTKLQTVVSPDIQKRTALEIIAQYSQITSVEIDPLSFKNNKDTFRLKTHNGTLNIKASSGVAAVWGFNYYLKKYCKSQVEWQFKNVRIPFPLPEVDEIVVANDRFRYYQNVCTASYSFVWWNLQDWHKHIEWMALNGINLALAPVAQESAWAQVYRRLGMTQEEIDRHFTGPAFLSWLRMGNVHGWGGPLPKSWHNLQTDIQNIIINRMRNLGMVHVLPAFNGHVPVSFARLFPNSTFHKVDQWNKFGDEYCCGLFLDPFDPLFSVVGKMFLDEVTIQAPASHIYTADPFNEVRMTLLSTPFVQETAKRIFNTLVDFDKDAVWLIQNWMFVDAPLYWPVTRVKTFINSVPNGRMLILDLQSEQWPQYDLYEMYFGQPFIWCMLHNFGGTLGMFGNMVTINKDVYEVRSRANSTMIGIGLTPEGINQNYVVYDLMLESAWRQSPVQDLEAWVADYAERRYSCNATAEAWKYLLKSVYSFNGLNRVRGKYVTTRRPSLKIKPWAWYKSYDLFAAFRKLVFLNVDGCTDTEGYNYDVVDVARQALQYRAEQLYVNVVNDRSSNTFVYDASIKRFLDALNDLSLILYESPYFSATAWFKKARFLGADPDEADFYEFNARNQITLWGPKGEISDYACKQWAELFRYYYYPRWATFLSATLKAKQAGEDFNEKDTRRVVTASVEIPFVNSRTIPGSYLEPSYSSPITVAKDMYRKWASAPDVEDLPVIIIKSSENKRTTMADVDPGSDETAEPPFVNIIPTTPVQ</sequence>
<comment type="caution">
    <text evidence="6">The sequence shown here is derived from an EMBL/GenBank/DDBJ whole genome shotgun (WGS) entry which is preliminary data.</text>
</comment>
<evidence type="ECO:0000259" key="4">
    <source>
        <dbReference type="Pfam" id="PF12971"/>
    </source>
</evidence>
<evidence type="ECO:0000256" key="2">
    <source>
        <dbReference type="SAM" id="SignalP"/>
    </source>
</evidence>
<dbReference type="GO" id="GO:0016787">
    <property type="term" value="F:hydrolase activity"/>
    <property type="evidence" value="ECO:0007669"/>
    <property type="project" value="UniProtKB-KW"/>
</dbReference>
<protein>
    <recommendedName>
        <fullName evidence="8">Alpha-N-acetylglucosaminidase</fullName>
    </recommendedName>
</protein>
<gene>
    <name evidence="6" type="ORF">PYW07_006415</name>
</gene>
<evidence type="ECO:0008006" key="8">
    <source>
        <dbReference type="Google" id="ProtNLM"/>
    </source>
</evidence>
<dbReference type="Pfam" id="PF12972">
    <property type="entry name" value="NAGLU_C"/>
    <property type="match status" value="1"/>
</dbReference>
<dbReference type="InterPro" id="IPR029018">
    <property type="entry name" value="Hex-like_dom2"/>
</dbReference>
<dbReference type="EMBL" id="JARGEI010000007">
    <property type="protein sequence ID" value="KAJ8728719.1"/>
    <property type="molecule type" value="Genomic_DNA"/>
</dbReference>
<evidence type="ECO:0000313" key="6">
    <source>
        <dbReference type="EMBL" id="KAJ8728719.1"/>
    </source>
</evidence>
<dbReference type="PANTHER" id="PTHR12872:SF1">
    <property type="entry name" value="ALPHA-N-ACETYLGLUCOSAMINIDASE"/>
    <property type="match status" value="1"/>
</dbReference>
<dbReference type="Gene3D" id="3.20.20.80">
    <property type="entry name" value="Glycosidases"/>
    <property type="match status" value="1"/>
</dbReference>
<feature type="signal peptide" evidence="2">
    <location>
        <begin position="1"/>
        <end position="17"/>
    </location>
</feature>
<dbReference type="AlphaFoldDB" id="A0AAD8DXM6"/>
<keyword evidence="2" id="KW-0732">Signal</keyword>
<keyword evidence="1" id="KW-0378">Hydrolase</keyword>
<feature type="domain" description="Alpha-N-acetylglucosaminidase C-terminal" evidence="5">
    <location>
        <begin position="474"/>
        <end position="732"/>
    </location>
</feature>
<keyword evidence="7" id="KW-1185">Reference proteome</keyword>
<dbReference type="InterPro" id="IPR024732">
    <property type="entry name" value="NAGLU_C"/>
</dbReference>
<dbReference type="Proteomes" id="UP001231518">
    <property type="component" value="Chromosome 19"/>
</dbReference>
<dbReference type="PANTHER" id="PTHR12872">
    <property type="entry name" value="ALPHA-N-ACETYLGLUCOSAMINIDASE"/>
    <property type="match status" value="1"/>
</dbReference>
<name>A0AAD8DXM6_MYTSE</name>
<dbReference type="Pfam" id="PF05089">
    <property type="entry name" value="NAGLU"/>
    <property type="match status" value="1"/>
</dbReference>
<proteinExistence type="predicted"/>
<evidence type="ECO:0000313" key="7">
    <source>
        <dbReference type="Proteomes" id="UP001231518"/>
    </source>
</evidence>
<accession>A0AAD8DXM6</accession>
<feature type="domain" description="Alpha-N-acetylglucosaminidase tim-barrel" evidence="3">
    <location>
        <begin position="130"/>
        <end position="465"/>
    </location>
</feature>
<reference evidence="6" key="1">
    <citation type="submission" date="2023-03" db="EMBL/GenBank/DDBJ databases">
        <title>Chromosome-level genomes of two armyworms, Mythimna separata and Mythimna loreyi, provide insights into the biosynthesis and reception of sex pheromones.</title>
        <authorList>
            <person name="Zhao H."/>
        </authorList>
    </citation>
    <scope>NUCLEOTIDE SEQUENCE</scope>
    <source>
        <strain evidence="6">BeijingLab</strain>
        <tissue evidence="6">Pupa</tissue>
    </source>
</reference>
<dbReference type="InterPro" id="IPR007781">
    <property type="entry name" value="NAGLU"/>
</dbReference>
<dbReference type="Gene3D" id="1.20.120.670">
    <property type="entry name" value="N-acetyl-b-d-glucoasminidase"/>
    <property type="match status" value="1"/>
</dbReference>
<feature type="chain" id="PRO_5041959550" description="Alpha-N-acetylglucosaminidase" evidence="2">
    <location>
        <begin position="18"/>
        <end position="783"/>
    </location>
</feature>
<dbReference type="InterPro" id="IPR024733">
    <property type="entry name" value="NAGLU_tim-barrel"/>
</dbReference>